<sequence>MKKSIAILFFASCLSIFFSCQKRKGKVLTHPFSKNRITELNNYLTQLSQAFSIPGLSVGIVHKDSVFYTAFGIADQNHHPIDSLSAFSAGSLSEPVLATVVLKMLDSGLINLDDPVHKYLPYFKTADKANKKITIRHLLSHTSGIQHYPVLWDKPDNSAAALETTTRSISSQELKFPVPGSRVVRSPYNYDILADLITKVTRKPFEEYADEQVFKKLGMKSSGFAKPSGPVQPFKINNWLTWSSKTDSIYPYNRENGGSTGLHTTSADLSRWMEMLLNNGKTTIGVFVKQAIFDDFFSARYMTGKTSGITFGWELLKDGDIDFLFKKNDLTSFQNQLILIPEKEIGITFLSNISGQQISPGAIKDITAWLNGAALPVVKTPVSRTMGNKLQQTGNIDSALNLYRILKKTKNQHYDLSITALSAFGNVLLNHMHDQESALKLYTLCAEEFPESAAPYLNIAAIYIKSRSYTNAVMILKKSKPLMNKFQLDYASGMEQYIKERTTDQDPG</sequence>
<name>A0A0D0GMX3_9SPHI</name>
<dbReference type="Gene3D" id="1.25.40.10">
    <property type="entry name" value="Tetratricopeptide repeat domain"/>
    <property type="match status" value="1"/>
</dbReference>
<dbReference type="SUPFAM" id="SSF48452">
    <property type="entry name" value="TPR-like"/>
    <property type="match status" value="1"/>
</dbReference>
<feature type="domain" description="Beta-lactamase-related" evidence="1">
    <location>
        <begin position="41"/>
        <end position="355"/>
    </location>
</feature>
<dbReference type="PANTHER" id="PTHR46825:SF9">
    <property type="entry name" value="BETA-LACTAMASE-RELATED DOMAIN-CONTAINING PROTEIN"/>
    <property type="match status" value="1"/>
</dbReference>
<dbReference type="SUPFAM" id="SSF56601">
    <property type="entry name" value="beta-lactamase/transpeptidase-like"/>
    <property type="match status" value="1"/>
</dbReference>
<dbReference type="Pfam" id="PF00144">
    <property type="entry name" value="Beta-lactamase"/>
    <property type="match status" value="1"/>
</dbReference>
<accession>A0A0D0GMX3</accession>
<proteinExistence type="predicted"/>
<dbReference type="AlphaFoldDB" id="A0A0D0GMX3"/>
<organism evidence="2 3">
    <name type="scientific">Pedobacter lusitanus</name>
    <dbReference type="NCBI Taxonomy" id="1503925"/>
    <lineage>
        <taxon>Bacteria</taxon>
        <taxon>Pseudomonadati</taxon>
        <taxon>Bacteroidota</taxon>
        <taxon>Sphingobacteriia</taxon>
        <taxon>Sphingobacteriales</taxon>
        <taxon>Sphingobacteriaceae</taxon>
        <taxon>Pedobacter</taxon>
    </lineage>
</organism>
<dbReference type="RefSeq" id="WP_041880832.1">
    <property type="nucleotide sequence ID" value="NZ_CP157278.1"/>
</dbReference>
<dbReference type="InterPro" id="IPR011990">
    <property type="entry name" value="TPR-like_helical_dom_sf"/>
</dbReference>
<evidence type="ECO:0000313" key="3">
    <source>
        <dbReference type="Proteomes" id="UP000032049"/>
    </source>
</evidence>
<protein>
    <submittedName>
        <fullName evidence="2">Contig33, whole genome shotgun sequence</fullName>
    </submittedName>
</protein>
<dbReference type="Proteomes" id="UP000032049">
    <property type="component" value="Unassembled WGS sequence"/>
</dbReference>
<dbReference type="EMBL" id="JXRA01000033">
    <property type="protein sequence ID" value="KIO77535.1"/>
    <property type="molecule type" value="Genomic_DNA"/>
</dbReference>
<evidence type="ECO:0000313" key="2">
    <source>
        <dbReference type="EMBL" id="KIO77535.1"/>
    </source>
</evidence>
<dbReference type="Gene3D" id="3.40.710.10">
    <property type="entry name" value="DD-peptidase/beta-lactamase superfamily"/>
    <property type="match status" value="1"/>
</dbReference>
<dbReference type="OrthoDB" id="1357763at2"/>
<dbReference type="InterPro" id="IPR012338">
    <property type="entry name" value="Beta-lactam/transpept-like"/>
</dbReference>
<keyword evidence="3" id="KW-1185">Reference proteome</keyword>
<gene>
    <name evidence="2" type="ORF">TH53_08845</name>
</gene>
<evidence type="ECO:0000259" key="1">
    <source>
        <dbReference type="Pfam" id="PF00144"/>
    </source>
</evidence>
<dbReference type="PANTHER" id="PTHR46825">
    <property type="entry name" value="D-ALANYL-D-ALANINE-CARBOXYPEPTIDASE/ENDOPEPTIDASE AMPH"/>
    <property type="match status" value="1"/>
</dbReference>
<dbReference type="PROSITE" id="PS51257">
    <property type="entry name" value="PROKAR_LIPOPROTEIN"/>
    <property type="match status" value="1"/>
</dbReference>
<dbReference type="InterPro" id="IPR001466">
    <property type="entry name" value="Beta-lactam-related"/>
</dbReference>
<dbReference type="STRING" id="1503925.TH53_08845"/>
<reference evidence="2 3" key="1">
    <citation type="submission" date="2015-01" db="EMBL/GenBank/DDBJ databases">
        <title>Draft genome sequence of Pedobacter sp. NL19 isolated from sludge of an effluent treatment pond in an abandoned uranium mine.</title>
        <authorList>
            <person name="Santos T."/>
            <person name="Caetano T."/>
            <person name="Covas C."/>
            <person name="Cruz A."/>
            <person name="Mendo S."/>
        </authorList>
    </citation>
    <scope>NUCLEOTIDE SEQUENCE [LARGE SCALE GENOMIC DNA]</scope>
    <source>
        <strain evidence="2 3">NL19</strain>
    </source>
</reference>
<dbReference type="InterPro" id="IPR050491">
    <property type="entry name" value="AmpC-like"/>
</dbReference>
<comment type="caution">
    <text evidence="2">The sequence shown here is derived from an EMBL/GenBank/DDBJ whole genome shotgun (WGS) entry which is preliminary data.</text>
</comment>